<reference evidence="3" key="1">
    <citation type="submission" date="2016-01" db="EMBL/GenBank/DDBJ databases">
        <authorList>
            <person name="Mcilroy J.S."/>
            <person name="Karst M S."/>
            <person name="Albertsen M."/>
        </authorList>
    </citation>
    <scope>NUCLEOTIDE SEQUENCE</scope>
    <source>
        <strain evidence="3">Cfx-K</strain>
    </source>
</reference>
<keyword evidence="1" id="KW-0732">Signal</keyword>
<dbReference type="Pfam" id="PF00496">
    <property type="entry name" value="SBP_bac_5"/>
    <property type="match status" value="1"/>
</dbReference>
<organism evidence="3 4">
    <name type="scientific">Candidatus Promineifilum breve</name>
    <dbReference type="NCBI Taxonomy" id="1806508"/>
    <lineage>
        <taxon>Bacteria</taxon>
        <taxon>Bacillati</taxon>
        <taxon>Chloroflexota</taxon>
        <taxon>Ardenticatenia</taxon>
        <taxon>Candidatus Promineifilales</taxon>
        <taxon>Candidatus Promineifilaceae</taxon>
        <taxon>Candidatus Promineifilum</taxon>
    </lineage>
</organism>
<dbReference type="PANTHER" id="PTHR30290:SF34">
    <property type="entry name" value="ABC TRANSPORTER, PERIPLASMIC OLIGO-PEPTIDE BINDING PROTEIN, PUTATIVE-RELATED"/>
    <property type="match status" value="1"/>
</dbReference>
<dbReference type="Gene3D" id="3.10.105.10">
    <property type="entry name" value="Dipeptide-binding Protein, Domain 3"/>
    <property type="match status" value="1"/>
</dbReference>
<dbReference type="InterPro" id="IPR030678">
    <property type="entry name" value="Peptide/Ni-bd"/>
</dbReference>
<name>A0A160T2W8_9CHLR</name>
<dbReference type="GO" id="GO:1904680">
    <property type="term" value="F:peptide transmembrane transporter activity"/>
    <property type="evidence" value="ECO:0007669"/>
    <property type="project" value="TreeGrafter"/>
</dbReference>
<dbReference type="EMBL" id="LN890655">
    <property type="protein sequence ID" value="CUS04074.2"/>
    <property type="molecule type" value="Genomic_DNA"/>
</dbReference>
<gene>
    <name evidence="3" type="ORF">CFX0092_A2196</name>
</gene>
<dbReference type="PANTHER" id="PTHR30290">
    <property type="entry name" value="PERIPLASMIC BINDING COMPONENT OF ABC TRANSPORTER"/>
    <property type="match status" value="1"/>
</dbReference>
<protein>
    <submittedName>
        <fullName evidence="3">Peptide/nickel transport system substrate-binding protein</fullName>
    </submittedName>
</protein>
<dbReference type="PROSITE" id="PS51257">
    <property type="entry name" value="PROKAR_LIPOPROTEIN"/>
    <property type="match status" value="1"/>
</dbReference>
<evidence type="ECO:0000256" key="1">
    <source>
        <dbReference type="SAM" id="SignalP"/>
    </source>
</evidence>
<feature type="signal peptide" evidence="1">
    <location>
        <begin position="1"/>
        <end position="22"/>
    </location>
</feature>
<dbReference type="RefSeq" id="WP_157913067.1">
    <property type="nucleotide sequence ID" value="NZ_LN890655.1"/>
</dbReference>
<evidence type="ECO:0000313" key="3">
    <source>
        <dbReference type="EMBL" id="CUS04074.2"/>
    </source>
</evidence>
<feature type="chain" id="PRO_5008240561" evidence="1">
    <location>
        <begin position="23"/>
        <end position="685"/>
    </location>
</feature>
<dbReference type="AlphaFoldDB" id="A0A160T2W8"/>
<dbReference type="GO" id="GO:0043190">
    <property type="term" value="C:ATP-binding cassette (ABC) transporter complex"/>
    <property type="evidence" value="ECO:0007669"/>
    <property type="project" value="InterPro"/>
</dbReference>
<accession>A0A160T2W8</accession>
<dbReference type="Gene3D" id="3.40.190.10">
    <property type="entry name" value="Periplasmic binding protein-like II"/>
    <property type="match status" value="2"/>
</dbReference>
<evidence type="ECO:0000259" key="2">
    <source>
        <dbReference type="Pfam" id="PF00496"/>
    </source>
</evidence>
<dbReference type="GO" id="GO:0015833">
    <property type="term" value="P:peptide transport"/>
    <property type="evidence" value="ECO:0007669"/>
    <property type="project" value="TreeGrafter"/>
</dbReference>
<dbReference type="OrthoDB" id="9783874at2"/>
<proteinExistence type="predicted"/>
<dbReference type="SUPFAM" id="SSF53850">
    <property type="entry name" value="Periplasmic binding protein-like II"/>
    <property type="match status" value="1"/>
</dbReference>
<dbReference type="InterPro" id="IPR039424">
    <property type="entry name" value="SBP_5"/>
</dbReference>
<dbReference type="KEGG" id="pbf:CFX0092_A2196"/>
<keyword evidence="4" id="KW-1185">Reference proteome</keyword>
<sequence length="685" mass="74804">MLNRKKLGLMMGLLAVVILALAACQPQSQVVEVTRVVTETVVGEGQPVEVTRIVTEVQEVVATPTAAAPVTGGPEDPTVWREVSFGEPDTLDPALGYETTGGNVIQNVMEPLVIYDHVSPTDFVPALALEVPTQDNGGISEDGLTYTFQIREGVTFHAGGTLEPHDVAYTFQRGLLQSDPNGPQWLLLEPLMGITSGDINESIDAEGLLAGDPAAVQAADPTQLAGICEAVKAAIVADDAAGTVTFNLAVPWGPFLATISQTWGMILDQEWAVEQGAWDGDCATWQNWYAPGAENSELTNIINGTGPYKLDHWTPGEEFVLAAYEGYWRTEETPKWEGGPFGPAALKTVIYSIVDEWGTRFSMMQAGDAEFAQVNPEHEIQMDPMVGEICDAQTGACEPNPENPEGLFRKYVNRPGVNRTDIFPTFIIADGSPYVGSGQLDGNGIPLDFFNDLNVRQALATCFNYGVYNDEVLLGQGVRNNGPIISGMLGYNPDGAMYDYDPAACAAHLEAAWDGALPETGFRFQIAFNTGNTTRQTIGEILQGEFAALNPLYQIETLGLPWPTFLAAQRASQLPVAVNGWQEDIHDPHNWVQPYLVGTYGARQNIPAELMDQYRELVNAGVLASDPAEREQIYFDLQALFHETLPQVILLQRDAPWYTQRWVNGYYYRVGMFGRDYYAMSLAAE</sequence>
<dbReference type="Proteomes" id="UP000215027">
    <property type="component" value="Chromosome I"/>
</dbReference>
<dbReference type="InterPro" id="IPR000914">
    <property type="entry name" value="SBP_5_dom"/>
</dbReference>
<evidence type="ECO:0000313" key="4">
    <source>
        <dbReference type="Proteomes" id="UP000215027"/>
    </source>
</evidence>
<dbReference type="PIRSF" id="PIRSF002741">
    <property type="entry name" value="MppA"/>
    <property type="match status" value="1"/>
</dbReference>
<dbReference type="GO" id="GO:0042597">
    <property type="term" value="C:periplasmic space"/>
    <property type="evidence" value="ECO:0007669"/>
    <property type="project" value="UniProtKB-ARBA"/>
</dbReference>
<feature type="domain" description="Solute-binding protein family 5" evidence="2">
    <location>
        <begin position="123"/>
        <end position="598"/>
    </location>
</feature>